<comment type="caution">
    <text evidence="1">The sequence shown here is derived from an EMBL/GenBank/DDBJ whole genome shotgun (WGS) entry which is preliminary data.</text>
</comment>
<proteinExistence type="predicted"/>
<dbReference type="AlphaFoldDB" id="A0A101MQZ8"/>
<name>A0A101MQZ8_PENFR</name>
<accession>A0A101MQZ8</accession>
<gene>
    <name evidence="1" type="ORF">ACN42_g1968</name>
</gene>
<protein>
    <submittedName>
        <fullName evidence="1">Uncharacterized protein</fullName>
    </submittedName>
</protein>
<organism evidence="1 2">
    <name type="scientific">Penicillium freii</name>
    <dbReference type="NCBI Taxonomy" id="48697"/>
    <lineage>
        <taxon>Eukaryota</taxon>
        <taxon>Fungi</taxon>
        <taxon>Dikarya</taxon>
        <taxon>Ascomycota</taxon>
        <taxon>Pezizomycotina</taxon>
        <taxon>Eurotiomycetes</taxon>
        <taxon>Eurotiomycetidae</taxon>
        <taxon>Eurotiales</taxon>
        <taxon>Aspergillaceae</taxon>
        <taxon>Penicillium</taxon>
    </lineage>
</organism>
<sequence length="138" mass="15725">MRTVRIGLRRFLFKIKAAETDPCNCDEGSQTPKLILMQCPRYVIPRTKLCEQLWDIGINEMDYDKIVSNPQATRYVVNFMHRIGLLQQFQYVIPEDDNDEPIGLAAMDLASVYSLEALCASSSAFGFEFLLRLDEAPA</sequence>
<dbReference type="EMBL" id="LLXE01000033">
    <property type="protein sequence ID" value="KUM65098.1"/>
    <property type="molecule type" value="Genomic_DNA"/>
</dbReference>
<keyword evidence="2" id="KW-1185">Reference proteome</keyword>
<dbReference type="Proteomes" id="UP000055045">
    <property type="component" value="Unassembled WGS sequence"/>
</dbReference>
<reference evidence="1 2" key="1">
    <citation type="submission" date="2015-10" db="EMBL/GenBank/DDBJ databases">
        <title>Genome sequencing of Penicillium freii.</title>
        <authorList>
            <person name="Nguyen H.D."/>
            <person name="Visagie C.M."/>
            <person name="Seifert K.A."/>
        </authorList>
    </citation>
    <scope>NUCLEOTIDE SEQUENCE [LARGE SCALE GENOMIC DNA]</scope>
    <source>
        <strain evidence="1 2">DAOM 242723</strain>
    </source>
</reference>
<evidence type="ECO:0000313" key="1">
    <source>
        <dbReference type="EMBL" id="KUM65098.1"/>
    </source>
</evidence>
<evidence type="ECO:0000313" key="2">
    <source>
        <dbReference type="Proteomes" id="UP000055045"/>
    </source>
</evidence>